<gene>
    <name evidence="1" type="ORF">D3H35_08270</name>
</gene>
<dbReference type="AlphaFoldDB" id="A0A398CTT9"/>
<evidence type="ECO:0008006" key="3">
    <source>
        <dbReference type="Google" id="ProtNLM"/>
    </source>
</evidence>
<name>A0A398CTT9_9BACL</name>
<evidence type="ECO:0000313" key="2">
    <source>
        <dbReference type="Proteomes" id="UP000266340"/>
    </source>
</evidence>
<protein>
    <recommendedName>
        <fullName evidence="3">Oxidoreductase molybdopterin-binding domain-containing protein</fullName>
    </recommendedName>
</protein>
<dbReference type="EMBL" id="QXJM01000029">
    <property type="protein sequence ID" value="RIE04128.1"/>
    <property type="molecule type" value="Genomic_DNA"/>
</dbReference>
<dbReference type="SUPFAM" id="SSF56524">
    <property type="entry name" value="Oxidoreductase molybdopterin-binding domain"/>
    <property type="match status" value="1"/>
</dbReference>
<evidence type="ECO:0000313" key="1">
    <source>
        <dbReference type="EMBL" id="RIE04128.1"/>
    </source>
</evidence>
<accession>A0A398CTT9</accession>
<organism evidence="1 2">
    <name type="scientific">Cohnella faecalis</name>
    <dbReference type="NCBI Taxonomy" id="2315694"/>
    <lineage>
        <taxon>Bacteria</taxon>
        <taxon>Bacillati</taxon>
        <taxon>Bacillota</taxon>
        <taxon>Bacilli</taxon>
        <taxon>Bacillales</taxon>
        <taxon>Paenibacillaceae</taxon>
        <taxon>Cohnella</taxon>
    </lineage>
</organism>
<dbReference type="OrthoDB" id="2381583at2"/>
<reference evidence="1 2" key="1">
    <citation type="submission" date="2018-09" db="EMBL/GenBank/DDBJ databases">
        <title>Cohnella cavernae sp. nov., isolated from a karst cave.</title>
        <authorList>
            <person name="Zhu H."/>
        </authorList>
    </citation>
    <scope>NUCLEOTIDE SEQUENCE [LARGE SCALE GENOMIC DNA]</scope>
    <source>
        <strain evidence="1 2">K2E09-144</strain>
    </source>
</reference>
<dbReference type="InterPro" id="IPR036374">
    <property type="entry name" value="OxRdtase_Mopterin-bd_sf"/>
</dbReference>
<comment type="caution">
    <text evidence="1">The sequence shown here is derived from an EMBL/GenBank/DDBJ whole genome shotgun (WGS) entry which is preliminary data.</text>
</comment>
<proteinExistence type="predicted"/>
<dbReference type="Proteomes" id="UP000266340">
    <property type="component" value="Unassembled WGS sequence"/>
</dbReference>
<keyword evidence="2" id="KW-1185">Reference proteome</keyword>
<sequence>MALLAGRTFAVADRVPGIAGEAFDFGEWYSAAVVKRSRADGREPATLTHLSVRAADEFEAVIPLEQLGAALFQYRIDGLPLDKGKPIRLYVPDGSSACLNVKSVVTIGLVSDPTLGEEAAYGFRNEITPAGMMELRKSRD</sequence>